<feature type="domain" description="PIPK" evidence="3">
    <location>
        <begin position="1"/>
        <end position="173"/>
    </location>
</feature>
<evidence type="ECO:0000313" key="4">
    <source>
        <dbReference type="EMBL" id="GMI34972.1"/>
    </source>
</evidence>
<evidence type="ECO:0000259" key="3">
    <source>
        <dbReference type="PROSITE" id="PS51455"/>
    </source>
</evidence>
<keyword evidence="5" id="KW-1185">Reference proteome</keyword>
<gene>
    <name evidence="4" type="ORF">TeGR_g2239</name>
</gene>
<dbReference type="Proteomes" id="UP001165060">
    <property type="component" value="Unassembled WGS sequence"/>
</dbReference>
<name>A0ABQ6MXY8_9STRA</name>
<feature type="compositionally biased region" description="Acidic residues" evidence="2">
    <location>
        <begin position="28"/>
        <end position="56"/>
    </location>
</feature>
<dbReference type="PANTHER" id="PTHR23086:SF8">
    <property type="entry name" value="PHOSPHATIDYLINOSITOL 5-PHOSPHATE 4-KINASE, ISOFORM A"/>
    <property type="match status" value="1"/>
</dbReference>
<reference evidence="4 5" key="1">
    <citation type="journal article" date="2023" name="Commun. Biol.">
        <title>Genome analysis of Parmales, the sister group of diatoms, reveals the evolutionary specialization of diatoms from phago-mixotrophs to photoautotrophs.</title>
        <authorList>
            <person name="Ban H."/>
            <person name="Sato S."/>
            <person name="Yoshikawa S."/>
            <person name="Yamada K."/>
            <person name="Nakamura Y."/>
            <person name="Ichinomiya M."/>
            <person name="Sato N."/>
            <person name="Blanc-Mathieu R."/>
            <person name="Endo H."/>
            <person name="Kuwata A."/>
            <person name="Ogata H."/>
        </authorList>
    </citation>
    <scope>NUCLEOTIDE SEQUENCE [LARGE SCALE GENOMIC DNA]</scope>
</reference>
<accession>A0ABQ6MXY8</accession>
<evidence type="ECO:0000313" key="5">
    <source>
        <dbReference type="Proteomes" id="UP001165060"/>
    </source>
</evidence>
<evidence type="ECO:0000256" key="1">
    <source>
        <dbReference type="PROSITE-ProRule" id="PRU00781"/>
    </source>
</evidence>
<dbReference type="PANTHER" id="PTHR23086">
    <property type="entry name" value="PHOSPHATIDYLINOSITOL-4-PHOSPHATE 5-KINASE"/>
    <property type="match status" value="1"/>
</dbReference>
<dbReference type="PROSITE" id="PS51455">
    <property type="entry name" value="PIPK"/>
    <property type="match status" value="1"/>
</dbReference>
<dbReference type="Gene3D" id="3.30.810.10">
    <property type="entry name" value="2-Layer Sandwich"/>
    <property type="match status" value="1"/>
</dbReference>
<keyword evidence="1" id="KW-0067">ATP-binding</keyword>
<protein>
    <recommendedName>
        <fullName evidence="3">PIPK domain-containing protein</fullName>
    </recommendedName>
</protein>
<sequence>GEEEEEEAAGVGRGLGKVVEEGGGTDDSRDEDEDGMSEDESEYDHDGDGSDDDEEGGSPRHRRESGEIVSLKGADGVLTEAEKKALESMVNGVHNTPNPWTTRLDGGVDCLFTSAGRSSEIYFSGIIDILQQYNSRKRAETFFKGLMFDTKQISCVDPKWYAQRFLNYMEQMME</sequence>
<dbReference type="InterPro" id="IPR027483">
    <property type="entry name" value="PInositol-4-P-4/5-kinase_C_sf"/>
</dbReference>
<evidence type="ECO:0000256" key="2">
    <source>
        <dbReference type="SAM" id="MobiDB-lite"/>
    </source>
</evidence>
<feature type="region of interest" description="Disordered" evidence="2">
    <location>
        <begin position="1"/>
        <end position="74"/>
    </location>
</feature>
<dbReference type="EMBL" id="BRYB01003342">
    <property type="protein sequence ID" value="GMI34972.1"/>
    <property type="molecule type" value="Genomic_DNA"/>
</dbReference>
<comment type="caution">
    <text evidence="4">The sequence shown here is derived from an EMBL/GenBank/DDBJ whole genome shotgun (WGS) entry which is preliminary data.</text>
</comment>
<dbReference type="SUPFAM" id="SSF56104">
    <property type="entry name" value="SAICAR synthase-like"/>
    <property type="match status" value="1"/>
</dbReference>
<proteinExistence type="predicted"/>
<keyword evidence="1" id="KW-0808">Transferase</keyword>
<organism evidence="4 5">
    <name type="scientific">Tetraparma gracilis</name>
    <dbReference type="NCBI Taxonomy" id="2962635"/>
    <lineage>
        <taxon>Eukaryota</taxon>
        <taxon>Sar</taxon>
        <taxon>Stramenopiles</taxon>
        <taxon>Ochrophyta</taxon>
        <taxon>Bolidophyceae</taxon>
        <taxon>Parmales</taxon>
        <taxon>Triparmaceae</taxon>
        <taxon>Tetraparma</taxon>
    </lineage>
</organism>
<dbReference type="InterPro" id="IPR023610">
    <property type="entry name" value="PInositol-4/5-P-5/4-kinase"/>
</dbReference>
<dbReference type="InterPro" id="IPR002498">
    <property type="entry name" value="PInositol-4-P-4/5-kinase_core"/>
</dbReference>
<keyword evidence="1" id="KW-0418">Kinase</keyword>
<keyword evidence="1" id="KW-0547">Nucleotide-binding</keyword>
<feature type="non-terminal residue" evidence="4">
    <location>
        <position position="1"/>
    </location>
</feature>
<dbReference type="Pfam" id="PF01504">
    <property type="entry name" value="PIP5K"/>
    <property type="match status" value="1"/>
</dbReference>